<organism evidence="1 2">
    <name type="scientific">Paramecium sonneborni</name>
    <dbReference type="NCBI Taxonomy" id="65129"/>
    <lineage>
        <taxon>Eukaryota</taxon>
        <taxon>Sar</taxon>
        <taxon>Alveolata</taxon>
        <taxon>Ciliophora</taxon>
        <taxon>Intramacronucleata</taxon>
        <taxon>Oligohymenophorea</taxon>
        <taxon>Peniculida</taxon>
        <taxon>Parameciidae</taxon>
        <taxon>Paramecium</taxon>
    </lineage>
</organism>
<dbReference type="EMBL" id="CAJJDN010000181">
    <property type="protein sequence ID" value="CAD8127901.1"/>
    <property type="molecule type" value="Genomic_DNA"/>
</dbReference>
<accession>A0A8S1RHF0</accession>
<evidence type="ECO:0000313" key="1">
    <source>
        <dbReference type="EMBL" id="CAD8127901.1"/>
    </source>
</evidence>
<sequence length="34" mass="4412">MSWEMEHTIQNESWLNVKRKIKINYEDKRQYEKR</sequence>
<gene>
    <name evidence="1" type="ORF">PSON_ATCC_30995.1.T1810028</name>
</gene>
<comment type="caution">
    <text evidence="1">The sequence shown here is derived from an EMBL/GenBank/DDBJ whole genome shotgun (WGS) entry which is preliminary data.</text>
</comment>
<proteinExistence type="predicted"/>
<name>A0A8S1RHF0_9CILI</name>
<evidence type="ECO:0000313" key="2">
    <source>
        <dbReference type="Proteomes" id="UP000692954"/>
    </source>
</evidence>
<dbReference type="Proteomes" id="UP000692954">
    <property type="component" value="Unassembled WGS sequence"/>
</dbReference>
<dbReference type="AlphaFoldDB" id="A0A8S1RHF0"/>
<reference evidence="1" key="1">
    <citation type="submission" date="2021-01" db="EMBL/GenBank/DDBJ databases">
        <authorList>
            <consortium name="Genoscope - CEA"/>
            <person name="William W."/>
        </authorList>
    </citation>
    <scope>NUCLEOTIDE SEQUENCE</scope>
</reference>
<protein>
    <submittedName>
        <fullName evidence="1">Uncharacterized protein</fullName>
    </submittedName>
</protein>
<keyword evidence="2" id="KW-1185">Reference proteome</keyword>